<reference evidence="1" key="1">
    <citation type="journal article" date="2012" name="Mol. Plant Microbe Interact.">
        <title>A highly conserved effector in Fusarium oxysporum is required for full virulence on Arabidopsis.</title>
        <authorList>
            <person name="Thatcher L.F."/>
            <person name="Gardiner D.M."/>
            <person name="Kazan K."/>
            <person name="Manners J."/>
        </authorList>
    </citation>
    <scope>NUCLEOTIDE SEQUENCE [LARGE SCALE GENOMIC DNA]</scope>
    <source>
        <strain evidence="1">Fo5176</strain>
    </source>
</reference>
<name>F9F4N1_FUSOF</name>
<organism evidence="1">
    <name type="scientific">Fusarium oxysporum (strain Fo5176)</name>
    <name type="common">Fusarium vascular wilt</name>
    <dbReference type="NCBI Taxonomy" id="660025"/>
    <lineage>
        <taxon>Eukaryota</taxon>
        <taxon>Fungi</taxon>
        <taxon>Dikarya</taxon>
        <taxon>Ascomycota</taxon>
        <taxon>Pezizomycotina</taxon>
        <taxon>Sordariomycetes</taxon>
        <taxon>Hypocreomycetidae</taxon>
        <taxon>Hypocreales</taxon>
        <taxon>Nectriaceae</taxon>
        <taxon>Fusarium</taxon>
        <taxon>Fusarium oxysporum species complex</taxon>
    </lineage>
</organism>
<evidence type="ECO:0000313" key="1">
    <source>
        <dbReference type="EMBL" id="EGU88128.1"/>
    </source>
</evidence>
<comment type="caution">
    <text evidence="1">The sequence shown here is derived from an EMBL/GenBank/DDBJ whole genome shotgun (WGS) entry which is preliminary data.</text>
</comment>
<sequence length="58" mass="6283">MNFFAQNVDPNIYDQEIVATHHILSGSAISPLPVYEAAPQDAQVYGIGVSNVAERNLP</sequence>
<gene>
    <name evidence="1" type="ORF">FOXB_01356</name>
</gene>
<dbReference type="AlphaFoldDB" id="F9F4N1"/>
<dbReference type="EMBL" id="AFQF01000480">
    <property type="protein sequence ID" value="EGU88128.1"/>
    <property type="molecule type" value="Genomic_DNA"/>
</dbReference>
<proteinExistence type="predicted"/>
<accession>F9F4N1</accession>
<protein>
    <submittedName>
        <fullName evidence="1">Uncharacterized protein</fullName>
    </submittedName>
</protein>